<accession>A0A8B9QRH2</accession>
<dbReference type="InterPro" id="IPR009072">
    <property type="entry name" value="Histone-fold"/>
</dbReference>
<organism evidence="2 3">
    <name type="scientific">Anas platyrhynchos</name>
    <name type="common">Mallard</name>
    <name type="synonym">Anas boschas</name>
    <dbReference type="NCBI Taxonomy" id="8839"/>
    <lineage>
        <taxon>Eukaryota</taxon>
        <taxon>Metazoa</taxon>
        <taxon>Chordata</taxon>
        <taxon>Craniata</taxon>
        <taxon>Vertebrata</taxon>
        <taxon>Euteleostomi</taxon>
        <taxon>Archelosauria</taxon>
        <taxon>Archosauria</taxon>
        <taxon>Dinosauria</taxon>
        <taxon>Saurischia</taxon>
        <taxon>Theropoda</taxon>
        <taxon>Coelurosauria</taxon>
        <taxon>Aves</taxon>
        <taxon>Neognathae</taxon>
        <taxon>Galloanserae</taxon>
        <taxon>Anseriformes</taxon>
        <taxon>Anatidae</taxon>
        <taxon>Anatinae</taxon>
        <taxon>Anas</taxon>
    </lineage>
</organism>
<dbReference type="GO" id="GO:0046982">
    <property type="term" value="F:protein heterodimerization activity"/>
    <property type="evidence" value="ECO:0007669"/>
    <property type="project" value="InterPro"/>
</dbReference>
<dbReference type="Proteomes" id="UP000694400">
    <property type="component" value="Chromosome 1"/>
</dbReference>
<dbReference type="AlphaFoldDB" id="A0A8B9QRH2"/>
<reference evidence="2" key="2">
    <citation type="submission" date="2025-08" db="UniProtKB">
        <authorList>
            <consortium name="Ensembl"/>
        </authorList>
    </citation>
    <scope>IDENTIFICATION</scope>
</reference>
<evidence type="ECO:0000256" key="1">
    <source>
        <dbReference type="SAM" id="MobiDB-lite"/>
    </source>
</evidence>
<protein>
    <submittedName>
        <fullName evidence="2">Uncharacterized protein</fullName>
    </submittedName>
</protein>
<reference evidence="2" key="3">
    <citation type="submission" date="2025-09" db="UniProtKB">
        <authorList>
            <consortium name="Ensembl"/>
        </authorList>
    </citation>
    <scope>IDENTIFICATION</scope>
</reference>
<proteinExistence type="predicted"/>
<reference evidence="2" key="1">
    <citation type="submission" date="2019-08" db="EMBL/GenBank/DDBJ databases">
        <title>Three high-quality genomes provides insights into domestication of ducks.</title>
        <authorList>
            <person name="Hou Z.C."/>
            <person name="Zhu F."/>
            <person name="Yin Z.T."/>
            <person name="Zhang F."/>
        </authorList>
    </citation>
    <scope>NUCLEOTIDE SEQUENCE [LARGE SCALE GENOMIC DNA]</scope>
</reference>
<name>A0A8B9QRH2_ANAPL</name>
<feature type="region of interest" description="Disordered" evidence="1">
    <location>
        <begin position="1"/>
        <end position="38"/>
    </location>
</feature>
<dbReference type="Gene3D" id="1.10.20.10">
    <property type="entry name" value="Histone, subunit A"/>
    <property type="match status" value="1"/>
</dbReference>
<feature type="compositionally biased region" description="Basic and acidic residues" evidence="1">
    <location>
        <begin position="17"/>
        <end position="38"/>
    </location>
</feature>
<evidence type="ECO:0000313" key="3">
    <source>
        <dbReference type="Proteomes" id="UP000694400"/>
    </source>
</evidence>
<dbReference type="Ensembl" id="ENSAPLT00020001280.1">
    <property type="protein sequence ID" value="ENSAPLP00020001201.1"/>
    <property type="gene ID" value="ENSAPLG00020000873.1"/>
</dbReference>
<feature type="compositionally biased region" description="Polar residues" evidence="1">
    <location>
        <begin position="1"/>
        <end position="14"/>
    </location>
</feature>
<evidence type="ECO:0000313" key="2">
    <source>
        <dbReference type="Ensembl" id="ENSAPLP00020001201.1"/>
    </source>
</evidence>
<sequence>SPAFTASSMSSPASENGPKEAMNKSQKKDDKKHGKSRKAELLHLHMQMLEQVHRNTGSLPKLWASQTLSSITSSSASPGGLLTWANKLSAITFQVLHVAVLPLLPEDSAYHGKGSVVQKYLSPG</sequence>